<sequence length="361" mass="39544">MSTDLFHRKLNKYEWSESSPVKSALPHAGELIREVLGGALASTEKKVYLCGGYDPRTGRGLSQMAEFDFFTKLWSKGPSLPEKIRDAAAVAFGDYCLVFGGWNEETYSQNLWLLVPKNPEIVNASSKETISYQWTLVPPAGPAPSARVCHRMVLGAAGDEEGTPQKPVVYLFGGFNGERRLNDVWRLRLSTLVEQGVATWELVEVKEGTPPSPRDDAAVAFDMVNERLLVFGGFASSLQSDLHILSLRGGENRWMCQPCISVPSRRQGCVAAVSNGYLVVCLGEDERGPLLQILQLSLTDFKWCVLSFDKDDFVGRGGCVGCVSEKGKRIVLFGGGVLPKVHSSLLELELEKADSGGARKK</sequence>
<keyword evidence="1" id="KW-0880">Kelch repeat</keyword>
<protein>
    <submittedName>
        <fullName evidence="3">Uncharacterized protein</fullName>
    </submittedName>
</protein>
<dbReference type="PANTHER" id="PTHR46093">
    <property type="entry name" value="ACYL-COA-BINDING DOMAIN-CONTAINING PROTEIN 5"/>
    <property type="match status" value="1"/>
</dbReference>
<evidence type="ECO:0000313" key="4">
    <source>
        <dbReference type="Proteomes" id="UP000031737"/>
    </source>
</evidence>
<dbReference type="AlphaFoldDB" id="A0A061JCM1"/>
<dbReference type="OrthoDB" id="10251809at2759"/>
<dbReference type="Proteomes" id="UP000031737">
    <property type="component" value="Unassembled WGS sequence"/>
</dbReference>
<dbReference type="InterPro" id="IPR006652">
    <property type="entry name" value="Kelch_1"/>
</dbReference>
<dbReference type="SUPFAM" id="SSF117281">
    <property type="entry name" value="Kelch motif"/>
    <property type="match status" value="2"/>
</dbReference>
<dbReference type="InterPro" id="IPR015915">
    <property type="entry name" value="Kelch-typ_b-propeller"/>
</dbReference>
<dbReference type="SMART" id="SM00612">
    <property type="entry name" value="Kelch"/>
    <property type="match status" value="1"/>
</dbReference>
<dbReference type="EMBL" id="AUPL01000153">
    <property type="protein sequence ID" value="ESL12085.1"/>
    <property type="molecule type" value="Genomic_DNA"/>
</dbReference>
<dbReference type="Gene3D" id="2.120.10.80">
    <property type="entry name" value="Kelch-type beta propeller"/>
    <property type="match status" value="2"/>
</dbReference>
<evidence type="ECO:0000256" key="2">
    <source>
        <dbReference type="ARBA" id="ARBA00022737"/>
    </source>
</evidence>
<comment type="caution">
    <text evidence="3">The sequence shown here is derived from an EMBL/GenBank/DDBJ whole genome shotgun (WGS) entry which is preliminary data.</text>
</comment>
<keyword evidence="2" id="KW-0677">Repeat</keyword>
<evidence type="ECO:0000256" key="1">
    <source>
        <dbReference type="ARBA" id="ARBA00022441"/>
    </source>
</evidence>
<dbReference type="Pfam" id="PF24681">
    <property type="entry name" value="Kelch_KLHDC2_KLHL20_DRC7"/>
    <property type="match status" value="1"/>
</dbReference>
<dbReference type="VEuPathDB" id="TriTrypDB:TRSC58_00153"/>
<organism evidence="3 4">
    <name type="scientific">Trypanosoma rangeli SC58</name>
    <dbReference type="NCBI Taxonomy" id="429131"/>
    <lineage>
        <taxon>Eukaryota</taxon>
        <taxon>Discoba</taxon>
        <taxon>Euglenozoa</taxon>
        <taxon>Kinetoplastea</taxon>
        <taxon>Metakinetoplastina</taxon>
        <taxon>Trypanosomatida</taxon>
        <taxon>Trypanosomatidae</taxon>
        <taxon>Trypanosoma</taxon>
        <taxon>Herpetosoma</taxon>
    </lineage>
</organism>
<evidence type="ECO:0000313" key="3">
    <source>
        <dbReference type="EMBL" id="ESL12085.1"/>
    </source>
</evidence>
<dbReference type="PANTHER" id="PTHR46093:SF3">
    <property type="entry name" value="ACYL-COA-BINDING DOMAIN-CONTAINING PROTEIN 4"/>
    <property type="match status" value="1"/>
</dbReference>
<keyword evidence="4" id="KW-1185">Reference proteome</keyword>
<accession>A0A061JCM1</accession>
<proteinExistence type="predicted"/>
<reference evidence="3 4" key="1">
    <citation type="submission" date="2013-07" db="EMBL/GenBank/DDBJ databases">
        <authorList>
            <person name="Stoco P.H."/>
            <person name="Wagner G."/>
            <person name="Gerber A."/>
            <person name="Zaha A."/>
            <person name="Thompson C."/>
            <person name="Bartholomeu D.C."/>
            <person name="Luckemeyer D.D."/>
            <person name="Bahia D."/>
            <person name="Loreto E."/>
            <person name="Prestes E.B."/>
            <person name="Lima F.M."/>
            <person name="Rodrigues-Luiz G."/>
            <person name="Vallejo G.A."/>
            <person name="Filho J.F."/>
            <person name="Monteiro K.M."/>
            <person name="Tyler K.M."/>
            <person name="de Almeida L.G."/>
            <person name="Ortiz M.F."/>
            <person name="Siervo M.A."/>
            <person name="de Moraes M.H."/>
            <person name="Cunha O.L."/>
            <person name="Mendonca-Neto R."/>
            <person name="Silva R."/>
            <person name="Teixeira S.M."/>
            <person name="Murta S.M."/>
            <person name="Sincero T.C."/>
            <person name="Mendes T.A."/>
            <person name="Urmenyi T.P."/>
            <person name="Silva V.G."/>
            <person name="da Rocha W.D."/>
            <person name="Andersson B."/>
            <person name="Romanha A.J."/>
            <person name="Steindel M."/>
            <person name="de Vasconcelos A.T."/>
            <person name="Grisard E.C."/>
        </authorList>
    </citation>
    <scope>NUCLEOTIDE SEQUENCE [LARGE SCALE GENOMIC DNA]</scope>
    <source>
        <strain evidence="3 4">SC58</strain>
    </source>
</reference>
<gene>
    <name evidence="3" type="ORF">TRSC58_00153</name>
</gene>
<name>A0A061JCM1_TRYRA</name>